<keyword evidence="1" id="KW-1133">Transmembrane helix</keyword>
<feature type="transmembrane region" description="Helical" evidence="1">
    <location>
        <begin position="181"/>
        <end position="202"/>
    </location>
</feature>
<dbReference type="Gene3D" id="1.10.1760.20">
    <property type="match status" value="1"/>
</dbReference>
<keyword evidence="3" id="KW-1185">Reference proteome</keyword>
<dbReference type="Pfam" id="PF20221">
    <property type="entry name" value="DUF6580"/>
    <property type="match status" value="1"/>
</dbReference>
<accession>A0A3N0B630</accession>
<dbReference type="AlphaFoldDB" id="A0A3N0B630"/>
<organism evidence="2 3">
    <name type="scientific">Slackia equolifaciens</name>
    <dbReference type="NCBI Taxonomy" id="498718"/>
    <lineage>
        <taxon>Bacteria</taxon>
        <taxon>Bacillati</taxon>
        <taxon>Actinomycetota</taxon>
        <taxon>Coriobacteriia</taxon>
        <taxon>Eggerthellales</taxon>
        <taxon>Eggerthellaceae</taxon>
        <taxon>Slackia</taxon>
    </lineage>
</organism>
<dbReference type="Proteomes" id="UP000269591">
    <property type="component" value="Unassembled WGS sequence"/>
</dbReference>
<reference evidence="3" key="1">
    <citation type="submission" date="2018-05" db="EMBL/GenBank/DDBJ databases">
        <title>Genome Sequencing of selected type strains of the family Eggerthellaceae.</title>
        <authorList>
            <person name="Danylec N."/>
            <person name="Stoll D.A."/>
            <person name="Doetsch A."/>
            <person name="Huch M."/>
        </authorList>
    </citation>
    <scope>NUCLEOTIDE SEQUENCE [LARGE SCALE GENOMIC DNA]</scope>
    <source>
        <strain evidence="3">DSM 24851</strain>
    </source>
</reference>
<feature type="transmembrane region" description="Helical" evidence="1">
    <location>
        <begin position="113"/>
        <end position="130"/>
    </location>
</feature>
<dbReference type="PROSITE" id="PS51257">
    <property type="entry name" value="PROKAR_LIPOPROTEIN"/>
    <property type="match status" value="1"/>
</dbReference>
<feature type="transmembrane region" description="Helical" evidence="1">
    <location>
        <begin position="68"/>
        <end position="85"/>
    </location>
</feature>
<evidence type="ECO:0000313" key="2">
    <source>
        <dbReference type="EMBL" id="RNL42076.1"/>
    </source>
</evidence>
<keyword evidence="1" id="KW-0812">Transmembrane</keyword>
<evidence type="ECO:0000313" key="3">
    <source>
        <dbReference type="Proteomes" id="UP000269591"/>
    </source>
</evidence>
<comment type="caution">
    <text evidence="2">The sequence shown here is derived from an EMBL/GenBank/DDBJ whole genome shotgun (WGS) entry which is preliminary data.</text>
</comment>
<sequence>MSGKGRCKGHRCAFAAEVLAIIAVPVVLVACAVSGFEQTALLSFIVVLASLGVFFAGFEGARPRMRDVMPTVVLAALAAAGRILFAPFPDFKPVSAIAIIAGVAFGRRSGFMVGALAALASNFFFGQGPWTPWQMYAWGLIGYLAGALAQTGLFDGAIAHNDTGEKAASSQLRRVITASPLYLYGFISGPLYGVILNLWSIIGFYHPQDALQFALVYAAALPFDIVHGVATVVFLLALYAPWHRKLERVKRKYGISG</sequence>
<feature type="transmembrane region" description="Helical" evidence="1">
    <location>
        <begin position="41"/>
        <end position="61"/>
    </location>
</feature>
<protein>
    <submittedName>
        <fullName evidence="2">ECF transporter S component</fullName>
    </submittedName>
</protein>
<gene>
    <name evidence="2" type="ORF">DMP06_01310</name>
</gene>
<dbReference type="RefSeq" id="WP_123207935.1">
    <property type="nucleotide sequence ID" value="NZ_JBHTHO010000008.1"/>
</dbReference>
<dbReference type="InterPro" id="IPR046487">
    <property type="entry name" value="DUF6580"/>
</dbReference>
<feature type="transmembrane region" description="Helical" evidence="1">
    <location>
        <begin position="214"/>
        <end position="242"/>
    </location>
</feature>
<dbReference type="OrthoDB" id="5198189at2"/>
<keyword evidence="1" id="KW-0472">Membrane</keyword>
<name>A0A3N0B630_9ACTN</name>
<dbReference type="EMBL" id="QIBX01000001">
    <property type="protein sequence ID" value="RNL42076.1"/>
    <property type="molecule type" value="Genomic_DNA"/>
</dbReference>
<evidence type="ECO:0000256" key="1">
    <source>
        <dbReference type="SAM" id="Phobius"/>
    </source>
</evidence>
<feature type="transmembrane region" description="Helical" evidence="1">
    <location>
        <begin position="12"/>
        <end position="35"/>
    </location>
</feature>
<proteinExistence type="predicted"/>